<dbReference type="InterPro" id="IPR028350">
    <property type="entry name" value="DNAC/IstB-like"/>
</dbReference>
<dbReference type="PANTHER" id="PTHR30050">
    <property type="entry name" value="CHROMOSOMAL REPLICATION INITIATOR PROTEIN DNAA"/>
    <property type="match status" value="1"/>
</dbReference>
<dbReference type="InterPro" id="IPR003593">
    <property type="entry name" value="AAA+_ATPase"/>
</dbReference>
<evidence type="ECO:0000313" key="5">
    <source>
        <dbReference type="EMBL" id="QAT84360.1"/>
    </source>
</evidence>
<comment type="similarity">
    <text evidence="1">Belongs to the IS21/IS1162 putative ATP-binding protein family.</text>
</comment>
<dbReference type="EMBL" id="CP034669">
    <property type="protein sequence ID" value="QAT84360.1"/>
    <property type="molecule type" value="Genomic_DNA"/>
</dbReference>
<evidence type="ECO:0000256" key="3">
    <source>
        <dbReference type="ARBA" id="ARBA00022840"/>
    </source>
</evidence>
<protein>
    <submittedName>
        <fullName evidence="5">Insertion sequence IS5376 putative ATP-binding protein</fullName>
    </submittedName>
</protein>
<accession>A0A410RR29</accession>
<dbReference type="EMBL" id="CP034669">
    <property type="protein sequence ID" value="QAT85477.1"/>
    <property type="molecule type" value="Genomic_DNA"/>
</dbReference>
<dbReference type="Pfam" id="PF01695">
    <property type="entry name" value="IstB_IS21"/>
    <property type="match status" value="1"/>
</dbReference>
<dbReference type="RefSeq" id="WP_128796343.1">
    <property type="nucleotide sequence ID" value="NZ_CP034669.1"/>
</dbReference>
<evidence type="ECO:0000313" key="8">
    <source>
        <dbReference type="Proteomes" id="UP000288758"/>
    </source>
</evidence>
<dbReference type="AlphaFoldDB" id="A0A410RR29"/>
<dbReference type="GO" id="GO:0005524">
    <property type="term" value="F:ATP binding"/>
    <property type="evidence" value="ECO:0007669"/>
    <property type="project" value="UniProtKB-KW"/>
</dbReference>
<reference evidence="5 8" key="1">
    <citation type="submission" date="2018-12" db="EMBL/GenBank/DDBJ databases">
        <title>Complete Genome Sequence of the Corallopyronin A producing Myxobacterium Corallococcus coralloides B035.</title>
        <authorList>
            <person name="Bouhired S.M."/>
            <person name="Rupp O."/>
            <person name="Blom J."/>
            <person name="Schaeberle T.F."/>
            <person name="Kehraus S."/>
            <person name="Schiefer A."/>
            <person name="Pfarr K."/>
            <person name="Goesmann A."/>
            <person name="Hoerauf A."/>
            <person name="Koenig G.M."/>
        </authorList>
    </citation>
    <scope>NUCLEOTIDE SEQUENCE [LARGE SCALE GENOMIC DNA]</scope>
    <source>
        <strain evidence="5 8">B035</strain>
    </source>
</reference>
<dbReference type="NCBIfam" id="NF038214">
    <property type="entry name" value="IS21_help_AAA"/>
    <property type="match status" value="1"/>
</dbReference>
<evidence type="ECO:0000313" key="6">
    <source>
        <dbReference type="EMBL" id="QAT85477.1"/>
    </source>
</evidence>
<keyword evidence="3 5" id="KW-0067">ATP-binding</keyword>
<dbReference type="PANTHER" id="PTHR30050:SF4">
    <property type="entry name" value="ATP-BINDING PROTEIN RV3427C IN INSERTION SEQUENCE-RELATED"/>
    <property type="match status" value="1"/>
</dbReference>
<evidence type="ECO:0000259" key="4">
    <source>
        <dbReference type="SMART" id="SM00382"/>
    </source>
</evidence>
<dbReference type="CDD" id="cd00009">
    <property type="entry name" value="AAA"/>
    <property type="match status" value="1"/>
</dbReference>
<keyword evidence="2" id="KW-0547">Nucleotide-binding</keyword>
<evidence type="ECO:0000256" key="2">
    <source>
        <dbReference type="ARBA" id="ARBA00022741"/>
    </source>
</evidence>
<gene>
    <name evidence="5" type="ORF">EJ065_2788</name>
    <name evidence="6" type="ORF">EJ065_3917</name>
    <name evidence="7" type="ORF">EJ065_5699</name>
</gene>
<dbReference type="GO" id="GO:0006260">
    <property type="term" value="P:DNA replication"/>
    <property type="evidence" value="ECO:0007669"/>
    <property type="project" value="TreeGrafter"/>
</dbReference>
<dbReference type="SUPFAM" id="SSF52540">
    <property type="entry name" value="P-loop containing nucleoside triphosphate hydrolases"/>
    <property type="match status" value="1"/>
</dbReference>
<dbReference type="SMART" id="SM00382">
    <property type="entry name" value="AAA"/>
    <property type="match status" value="1"/>
</dbReference>
<dbReference type="Gene3D" id="3.40.50.300">
    <property type="entry name" value="P-loop containing nucleotide triphosphate hydrolases"/>
    <property type="match status" value="1"/>
</dbReference>
<dbReference type="InterPro" id="IPR002611">
    <property type="entry name" value="IstB_ATP-bd"/>
</dbReference>
<dbReference type="PIRSF" id="PIRSF003073">
    <property type="entry name" value="DNAC_TnpB_IstB"/>
    <property type="match status" value="1"/>
</dbReference>
<dbReference type="Proteomes" id="UP000288758">
    <property type="component" value="Chromosome"/>
</dbReference>
<evidence type="ECO:0000256" key="1">
    <source>
        <dbReference type="ARBA" id="ARBA00008059"/>
    </source>
</evidence>
<proteinExistence type="inferred from homology"/>
<sequence length="251" mass="28096">MLVEQTLEKLNEMKLHGMAKAMRHWLEQPKDKELTPADLLGLLVDAEQQHRDGRKLQQRLKNAKLRQQACVEDIDYAHARGLSKAVVMDLASSRWAQRHQNILLTGPTGVGKSYLACALGHKACRDGYSVVYRRASRLFDELAQARADGTYPHLLRRLAKAQVLILDDFGLEPLVATQRKELLEVLDDRYQLGSTIVASQLEPKDWHAIIGDATLADAICDRLVHNAHRLKLGGESIRKAESLTSGKKAAK</sequence>
<name>A0A410RR29_CORCK</name>
<feature type="domain" description="AAA+ ATPase" evidence="4">
    <location>
        <begin position="98"/>
        <end position="229"/>
    </location>
</feature>
<dbReference type="InterPro" id="IPR047661">
    <property type="entry name" value="IstB"/>
</dbReference>
<evidence type="ECO:0000313" key="7">
    <source>
        <dbReference type="EMBL" id="QAT87232.1"/>
    </source>
</evidence>
<dbReference type="EMBL" id="CP034669">
    <property type="protein sequence ID" value="QAT87232.1"/>
    <property type="molecule type" value="Genomic_DNA"/>
</dbReference>
<dbReference type="InterPro" id="IPR027417">
    <property type="entry name" value="P-loop_NTPase"/>
</dbReference>
<organism evidence="5 8">
    <name type="scientific">Corallococcus coralloides</name>
    <name type="common">Myxococcus coralloides</name>
    <dbReference type="NCBI Taxonomy" id="184914"/>
    <lineage>
        <taxon>Bacteria</taxon>
        <taxon>Pseudomonadati</taxon>
        <taxon>Myxococcota</taxon>
        <taxon>Myxococcia</taxon>
        <taxon>Myxococcales</taxon>
        <taxon>Cystobacterineae</taxon>
        <taxon>Myxococcaceae</taxon>
        <taxon>Corallococcus</taxon>
    </lineage>
</organism>